<gene>
    <name evidence="3" type="ORF">PPRIM_AZ9-3.1.T0120070</name>
</gene>
<evidence type="ECO:0000313" key="3">
    <source>
        <dbReference type="EMBL" id="CAD8047761.1"/>
    </source>
</evidence>
<evidence type="ECO:0000256" key="2">
    <source>
        <dbReference type="SAM" id="Phobius"/>
    </source>
</evidence>
<dbReference type="PANTHER" id="PTHR31398">
    <property type="entry name" value="MEIOTIC NUCLEAR DIVISION PROTEIN 1 HOMOLOG"/>
    <property type="match status" value="1"/>
</dbReference>
<keyword evidence="2" id="KW-1133">Transmembrane helix</keyword>
<keyword evidence="2" id="KW-0472">Membrane</keyword>
<dbReference type="EMBL" id="CAJJDM010000009">
    <property type="protein sequence ID" value="CAD8047761.1"/>
    <property type="molecule type" value="Genomic_DNA"/>
</dbReference>
<evidence type="ECO:0008006" key="5">
    <source>
        <dbReference type="Google" id="ProtNLM"/>
    </source>
</evidence>
<evidence type="ECO:0000256" key="1">
    <source>
        <dbReference type="SAM" id="MobiDB-lite"/>
    </source>
</evidence>
<dbReference type="Proteomes" id="UP000688137">
    <property type="component" value="Unassembled WGS sequence"/>
</dbReference>
<dbReference type="GO" id="GO:0007131">
    <property type="term" value="P:reciprocal meiotic recombination"/>
    <property type="evidence" value="ECO:0007669"/>
    <property type="project" value="TreeGrafter"/>
</dbReference>
<accession>A0A8S1JZ57</accession>
<organism evidence="3 4">
    <name type="scientific">Paramecium primaurelia</name>
    <dbReference type="NCBI Taxonomy" id="5886"/>
    <lineage>
        <taxon>Eukaryota</taxon>
        <taxon>Sar</taxon>
        <taxon>Alveolata</taxon>
        <taxon>Ciliophora</taxon>
        <taxon>Intramacronucleata</taxon>
        <taxon>Oligohymenophorea</taxon>
        <taxon>Peniculida</taxon>
        <taxon>Parameciidae</taxon>
        <taxon>Paramecium</taxon>
    </lineage>
</organism>
<proteinExistence type="predicted"/>
<feature type="compositionally biased region" description="Basic and acidic residues" evidence="1">
    <location>
        <begin position="581"/>
        <end position="596"/>
    </location>
</feature>
<feature type="region of interest" description="Disordered" evidence="1">
    <location>
        <begin position="581"/>
        <end position="609"/>
    </location>
</feature>
<name>A0A8S1JZ57_PARPR</name>
<sequence>MLGFRQLSSKYTNFFKKLIVNSFNIFGIQPKLTITKAKSVNTFFGSTFTILLMVIIIALFLYDLQEFTQREKPNVIQSEIELDTNKEYPLDQSNFTLALAIYNKDFIPIEQMERYFTLSIQYCKKIKNNLQNPILNSKNCTQLETVPCQQNNFQNQDLNKYFVGTNLSNYMCIKNNQFDILKPSLQGIISSDTYHYLTIKLSICKNNTERQDCFPEENNKIQLFQSYYTYYLTDNLLQLENYQNLTKSILRSQNFQILKNYQRQIKQQYKVVECVVDKSFIYIQKESTSRLQLQDQKEVLIFDPSDIVINQEIDLNYKQTKVSINYTKVSTFLSKFGGYIVIIYIFFDILLMPLNRLLYLLQLTNKIFRFKVLQNDFIICQQENEQVIQKSAYLQNIESPNSYCWANVNESLLLQNSRIYTYLENLKASINLTWTQTISILFGCSKEKKNQLKQAEIRLNKKTDITYLVKKLMEIEKLKYVLLNDDQLNLFNSIEKPILFVDEKIKKNKQKQYFDDDSKIIKIQKGFKSYVSIQVKPQKGATDLKLLSLLDSDIINLYEQLYRDLTFKSFFQNIALKESKTFKSKKDSKEASPDQHIHKHIKLQTNADQ</sequence>
<comment type="caution">
    <text evidence="3">The sequence shown here is derived from an EMBL/GenBank/DDBJ whole genome shotgun (WGS) entry which is preliminary data.</text>
</comment>
<protein>
    <recommendedName>
        <fullName evidence="5">Transmembrane protein</fullName>
    </recommendedName>
</protein>
<evidence type="ECO:0000313" key="4">
    <source>
        <dbReference type="Proteomes" id="UP000688137"/>
    </source>
</evidence>
<feature type="transmembrane region" description="Helical" evidence="2">
    <location>
        <begin position="336"/>
        <end position="361"/>
    </location>
</feature>
<keyword evidence="4" id="KW-1185">Reference proteome</keyword>
<dbReference type="AlphaFoldDB" id="A0A8S1JZ57"/>
<feature type="transmembrane region" description="Helical" evidence="2">
    <location>
        <begin position="40"/>
        <end position="62"/>
    </location>
</feature>
<keyword evidence="2" id="KW-0812">Transmembrane</keyword>
<dbReference type="GO" id="GO:0005634">
    <property type="term" value="C:nucleus"/>
    <property type="evidence" value="ECO:0007669"/>
    <property type="project" value="TreeGrafter"/>
</dbReference>
<dbReference type="PANTHER" id="PTHR31398:SF0">
    <property type="entry name" value="MEIOTIC NUCLEAR DIVISION PROTEIN 1 HOMOLOG"/>
    <property type="match status" value="1"/>
</dbReference>
<dbReference type="OMA" id="CWANVNE"/>
<reference evidence="3" key="1">
    <citation type="submission" date="2021-01" db="EMBL/GenBank/DDBJ databases">
        <authorList>
            <consortium name="Genoscope - CEA"/>
            <person name="William W."/>
        </authorList>
    </citation>
    <scope>NUCLEOTIDE SEQUENCE</scope>
</reference>